<evidence type="ECO:0000256" key="1">
    <source>
        <dbReference type="SAM" id="MobiDB-lite"/>
    </source>
</evidence>
<keyword evidence="2" id="KW-1133">Transmembrane helix</keyword>
<evidence type="ECO:0000256" key="2">
    <source>
        <dbReference type="SAM" id="Phobius"/>
    </source>
</evidence>
<accession>A0A9P9H5X7</accession>
<feature type="transmembrane region" description="Helical" evidence="2">
    <location>
        <begin position="102"/>
        <end position="121"/>
    </location>
</feature>
<keyword evidence="4" id="KW-1185">Reference proteome</keyword>
<proteinExistence type="predicted"/>
<evidence type="ECO:0000313" key="4">
    <source>
        <dbReference type="Proteomes" id="UP000736672"/>
    </source>
</evidence>
<reference evidence="3" key="1">
    <citation type="journal article" date="2021" name="Nat. Commun.">
        <title>Genetic determinants of endophytism in the Arabidopsis root mycobiome.</title>
        <authorList>
            <person name="Mesny F."/>
            <person name="Miyauchi S."/>
            <person name="Thiergart T."/>
            <person name="Pickel B."/>
            <person name="Atanasova L."/>
            <person name="Karlsson M."/>
            <person name="Huettel B."/>
            <person name="Barry K.W."/>
            <person name="Haridas S."/>
            <person name="Chen C."/>
            <person name="Bauer D."/>
            <person name="Andreopoulos W."/>
            <person name="Pangilinan J."/>
            <person name="LaButti K."/>
            <person name="Riley R."/>
            <person name="Lipzen A."/>
            <person name="Clum A."/>
            <person name="Drula E."/>
            <person name="Henrissat B."/>
            <person name="Kohler A."/>
            <person name="Grigoriev I.V."/>
            <person name="Martin F.M."/>
            <person name="Hacquard S."/>
        </authorList>
    </citation>
    <scope>NUCLEOTIDE SEQUENCE</scope>
    <source>
        <strain evidence="3">FSSC 5 MPI-SDFR-AT-0091</strain>
    </source>
</reference>
<keyword evidence="2" id="KW-0812">Transmembrane</keyword>
<organism evidence="3 4">
    <name type="scientific">Fusarium solani</name>
    <name type="common">Filamentous fungus</name>
    <dbReference type="NCBI Taxonomy" id="169388"/>
    <lineage>
        <taxon>Eukaryota</taxon>
        <taxon>Fungi</taxon>
        <taxon>Dikarya</taxon>
        <taxon>Ascomycota</taxon>
        <taxon>Pezizomycotina</taxon>
        <taxon>Sordariomycetes</taxon>
        <taxon>Hypocreomycetidae</taxon>
        <taxon>Hypocreales</taxon>
        <taxon>Nectriaceae</taxon>
        <taxon>Fusarium</taxon>
        <taxon>Fusarium solani species complex</taxon>
    </lineage>
</organism>
<gene>
    <name evidence="3" type="ORF">B0J15DRAFT_47891</name>
</gene>
<protein>
    <submittedName>
        <fullName evidence="3">Uncharacterized protein</fullName>
    </submittedName>
</protein>
<dbReference type="EMBL" id="JAGTJS010000012">
    <property type="protein sequence ID" value="KAH7250704.1"/>
    <property type="molecule type" value="Genomic_DNA"/>
</dbReference>
<dbReference type="AlphaFoldDB" id="A0A9P9H5X7"/>
<feature type="transmembrane region" description="Helical" evidence="2">
    <location>
        <begin position="45"/>
        <end position="63"/>
    </location>
</feature>
<feature type="compositionally biased region" description="Polar residues" evidence="1">
    <location>
        <begin position="74"/>
        <end position="85"/>
    </location>
</feature>
<dbReference type="Proteomes" id="UP000736672">
    <property type="component" value="Unassembled WGS sequence"/>
</dbReference>
<keyword evidence="2" id="KW-0472">Membrane</keyword>
<evidence type="ECO:0000313" key="3">
    <source>
        <dbReference type="EMBL" id="KAH7250704.1"/>
    </source>
</evidence>
<feature type="region of interest" description="Disordered" evidence="1">
    <location>
        <begin position="74"/>
        <end position="93"/>
    </location>
</feature>
<name>A0A9P9H5X7_FUSSL</name>
<sequence>MAHDCPRSRWCAEMDENRTGPKQAKVLLLVCFLGPNHDAPETREASIFGSFHLLFLLLFLPLLPFSRGHPSLRGSTLKTHSTQTPRRGWTRHRQDLRSVSRLPPPASALALSTILGFVWLLPDFIFPLLPPHTHVNQLFDNTAIVRPSASFPVPRQINPPTVLCMGACSFLIRSPLVFLDKTMLDCLC</sequence>
<comment type="caution">
    <text evidence="3">The sequence shown here is derived from an EMBL/GenBank/DDBJ whole genome shotgun (WGS) entry which is preliminary data.</text>
</comment>